<reference evidence="2 3" key="1">
    <citation type="submission" date="2024-01" db="EMBL/GenBank/DDBJ databases">
        <title>The complete chloroplast genome sequence of Lithospermum erythrorhizon: insights into the phylogenetic relationship among Boraginaceae species and the maternal lineages of purple gromwells.</title>
        <authorList>
            <person name="Okada T."/>
            <person name="Watanabe K."/>
        </authorList>
    </citation>
    <scope>NUCLEOTIDE SEQUENCE [LARGE SCALE GENOMIC DNA]</scope>
</reference>
<proteinExistence type="predicted"/>
<protein>
    <submittedName>
        <fullName evidence="2">Uncharacterized protein</fullName>
    </submittedName>
</protein>
<evidence type="ECO:0000313" key="2">
    <source>
        <dbReference type="EMBL" id="GAA0163348.1"/>
    </source>
</evidence>
<comment type="caution">
    <text evidence="2">The sequence shown here is derived from an EMBL/GenBank/DDBJ whole genome shotgun (WGS) entry which is preliminary data.</text>
</comment>
<sequence length="164" mass="18314">MLDLNETDSATHTWIENNEGQPEHCWWRCSQKNKEIADEKVIDPEQAAHEAYLYNLKDWFCEMNNIVPVIQAQPPVTPLQTSLQPTLAQPQNAQPKTPLQPTQTHPQKAPQQTPPHPTIQVEASMKPRKKGNANKSLGQPVAKTATILQKIKRAKGKSTLSQGG</sequence>
<gene>
    <name evidence="2" type="ORF">LIER_19237</name>
</gene>
<dbReference type="Proteomes" id="UP001454036">
    <property type="component" value="Unassembled WGS sequence"/>
</dbReference>
<organism evidence="2 3">
    <name type="scientific">Lithospermum erythrorhizon</name>
    <name type="common">Purple gromwell</name>
    <name type="synonym">Lithospermum officinale var. erythrorhizon</name>
    <dbReference type="NCBI Taxonomy" id="34254"/>
    <lineage>
        <taxon>Eukaryota</taxon>
        <taxon>Viridiplantae</taxon>
        <taxon>Streptophyta</taxon>
        <taxon>Embryophyta</taxon>
        <taxon>Tracheophyta</taxon>
        <taxon>Spermatophyta</taxon>
        <taxon>Magnoliopsida</taxon>
        <taxon>eudicotyledons</taxon>
        <taxon>Gunneridae</taxon>
        <taxon>Pentapetalae</taxon>
        <taxon>asterids</taxon>
        <taxon>lamiids</taxon>
        <taxon>Boraginales</taxon>
        <taxon>Boraginaceae</taxon>
        <taxon>Boraginoideae</taxon>
        <taxon>Lithospermeae</taxon>
        <taxon>Lithospermum</taxon>
    </lineage>
</organism>
<keyword evidence="3" id="KW-1185">Reference proteome</keyword>
<accession>A0AAV3QJJ9</accession>
<evidence type="ECO:0000256" key="1">
    <source>
        <dbReference type="SAM" id="MobiDB-lite"/>
    </source>
</evidence>
<dbReference type="EMBL" id="BAABME010004725">
    <property type="protein sequence ID" value="GAA0163348.1"/>
    <property type="molecule type" value="Genomic_DNA"/>
</dbReference>
<name>A0AAV3QJJ9_LITER</name>
<feature type="compositionally biased region" description="Polar residues" evidence="1">
    <location>
        <begin position="78"/>
        <end position="111"/>
    </location>
</feature>
<evidence type="ECO:0000313" key="3">
    <source>
        <dbReference type="Proteomes" id="UP001454036"/>
    </source>
</evidence>
<dbReference type="AlphaFoldDB" id="A0AAV3QJJ9"/>
<feature type="region of interest" description="Disordered" evidence="1">
    <location>
        <begin position="78"/>
        <end position="164"/>
    </location>
</feature>